<feature type="domain" description="BED-type" evidence="6">
    <location>
        <begin position="14"/>
        <end position="65"/>
    </location>
</feature>
<dbReference type="GO" id="GO:0008270">
    <property type="term" value="F:zinc ion binding"/>
    <property type="evidence" value="ECO:0007669"/>
    <property type="project" value="UniProtKB-KW"/>
</dbReference>
<keyword evidence="1" id="KW-0479">Metal-binding</keyword>
<reference evidence="7" key="1">
    <citation type="submission" date="2021-02" db="EMBL/GenBank/DDBJ databases">
        <authorList>
            <person name="Nowell W R."/>
        </authorList>
    </citation>
    <scope>NUCLEOTIDE SEQUENCE</scope>
</reference>
<dbReference type="SUPFAM" id="SSF57667">
    <property type="entry name" value="beta-beta-alpha zinc fingers"/>
    <property type="match status" value="1"/>
</dbReference>
<comment type="caution">
    <text evidence="7">The sequence shown here is derived from an EMBL/GenBank/DDBJ whole genome shotgun (WGS) entry which is preliminary data.</text>
</comment>
<dbReference type="InterPro" id="IPR003656">
    <property type="entry name" value="Znf_BED"/>
</dbReference>
<evidence type="ECO:0000259" key="6">
    <source>
        <dbReference type="PROSITE" id="PS50808"/>
    </source>
</evidence>
<keyword evidence="3" id="KW-0862">Zinc</keyword>
<feature type="compositionally biased region" description="Polar residues" evidence="5">
    <location>
        <begin position="151"/>
        <end position="160"/>
    </location>
</feature>
<gene>
    <name evidence="7" type="ORF">TIS948_LOCUS19164</name>
</gene>
<evidence type="ECO:0000256" key="3">
    <source>
        <dbReference type="ARBA" id="ARBA00022833"/>
    </source>
</evidence>
<organism evidence="7 8">
    <name type="scientific">Rotaria socialis</name>
    <dbReference type="NCBI Taxonomy" id="392032"/>
    <lineage>
        <taxon>Eukaryota</taxon>
        <taxon>Metazoa</taxon>
        <taxon>Spiralia</taxon>
        <taxon>Gnathifera</taxon>
        <taxon>Rotifera</taxon>
        <taxon>Eurotatoria</taxon>
        <taxon>Bdelloidea</taxon>
        <taxon>Philodinida</taxon>
        <taxon>Philodinidae</taxon>
        <taxon>Rotaria</taxon>
    </lineage>
</organism>
<name>A0A817T1E7_9BILA</name>
<dbReference type="Pfam" id="PF02892">
    <property type="entry name" value="zf-BED"/>
    <property type="match status" value="1"/>
</dbReference>
<dbReference type="GO" id="GO:0003677">
    <property type="term" value="F:DNA binding"/>
    <property type="evidence" value="ECO:0007669"/>
    <property type="project" value="InterPro"/>
</dbReference>
<dbReference type="PROSITE" id="PS50808">
    <property type="entry name" value="ZF_BED"/>
    <property type="match status" value="1"/>
</dbReference>
<evidence type="ECO:0000256" key="4">
    <source>
        <dbReference type="PROSITE-ProRule" id="PRU00027"/>
    </source>
</evidence>
<keyword evidence="2 4" id="KW-0863">Zinc-finger</keyword>
<evidence type="ECO:0000313" key="8">
    <source>
        <dbReference type="Proteomes" id="UP000663825"/>
    </source>
</evidence>
<dbReference type="InterPro" id="IPR036236">
    <property type="entry name" value="Znf_C2H2_sf"/>
</dbReference>
<feature type="region of interest" description="Disordered" evidence="5">
    <location>
        <begin position="139"/>
        <end position="160"/>
    </location>
</feature>
<dbReference type="EMBL" id="CAJNXB010003340">
    <property type="protein sequence ID" value="CAF3309727.1"/>
    <property type="molecule type" value="Genomic_DNA"/>
</dbReference>
<sequence>MDVNDTDEIRSNGKSVSNLWEHMTKQENGKPQCKICNKLQSRQSGATSGLRKHLFQAHKMESFCVTSENPPSKSYQISTEEKKKIDSLTINRIVQDGRGFDDMRRPEMLKVFKHLAPGVAHRLHLVVCSGLGIWIRKNPTSSSSDTPTTSNIDAISNGDLNNIDSDKEDYTDKIQLNPGSWSLDESSQTSNSLLNKNVHPNVTVNEIFVNDEPGNLSIDITDNWPIDVIEKLDARTGEIAQQDIGVLMKKSRSIVKLTSPPFS</sequence>
<feature type="compositionally biased region" description="Low complexity" evidence="5">
    <location>
        <begin position="139"/>
        <end position="150"/>
    </location>
</feature>
<evidence type="ECO:0000313" key="7">
    <source>
        <dbReference type="EMBL" id="CAF3309727.1"/>
    </source>
</evidence>
<dbReference type="SMART" id="SM00614">
    <property type="entry name" value="ZnF_BED"/>
    <property type="match status" value="1"/>
</dbReference>
<proteinExistence type="predicted"/>
<evidence type="ECO:0000256" key="1">
    <source>
        <dbReference type="ARBA" id="ARBA00022723"/>
    </source>
</evidence>
<protein>
    <recommendedName>
        <fullName evidence="6">BED-type domain-containing protein</fullName>
    </recommendedName>
</protein>
<accession>A0A817T1E7</accession>
<evidence type="ECO:0000256" key="5">
    <source>
        <dbReference type="SAM" id="MobiDB-lite"/>
    </source>
</evidence>
<dbReference type="OrthoDB" id="10208920at2759"/>
<dbReference type="Proteomes" id="UP000663825">
    <property type="component" value="Unassembled WGS sequence"/>
</dbReference>
<dbReference type="AlphaFoldDB" id="A0A817T1E7"/>
<evidence type="ECO:0000256" key="2">
    <source>
        <dbReference type="ARBA" id="ARBA00022771"/>
    </source>
</evidence>